<dbReference type="InterPro" id="IPR011600">
    <property type="entry name" value="Pept_C14_caspase"/>
</dbReference>
<dbReference type="Gene3D" id="3.40.50.1460">
    <property type="match status" value="1"/>
</dbReference>
<dbReference type="GO" id="GO:0006508">
    <property type="term" value="P:proteolysis"/>
    <property type="evidence" value="ECO:0007669"/>
    <property type="project" value="InterPro"/>
</dbReference>
<name>A0AA39MRN5_9AGAR</name>
<keyword evidence="4" id="KW-1185">Reference proteome</keyword>
<comment type="caution">
    <text evidence="3">The sequence shown here is derived from an EMBL/GenBank/DDBJ whole genome shotgun (WGS) entry which is preliminary data.</text>
</comment>
<dbReference type="GO" id="GO:0005737">
    <property type="term" value="C:cytoplasm"/>
    <property type="evidence" value="ECO:0007669"/>
    <property type="project" value="TreeGrafter"/>
</dbReference>
<evidence type="ECO:0000256" key="1">
    <source>
        <dbReference type="ARBA" id="ARBA00009005"/>
    </source>
</evidence>
<evidence type="ECO:0000313" key="3">
    <source>
        <dbReference type="EMBL" id="KAK0443315.1"/>
    </source>
</evidence>
<dbReference type="GO" id="GO:0004197">
    <property type="term" value="F:cysteine-type endopeptidase activity"/>
    <property type="evidence" value="ECO:0007669"/>
    <property type="project" value="InterPro"/>
</dbReference>
<dbReference type="Proteomes" id="UP001175226">
    <property type="component" value="Unassembled WGS sequence"/>
</dbReference>
<dbReference type="Pfam" id="PF00656">
    <property type="entry name" value="Peptidase_C14"/>
    <property type="match status" value="1"/>
</dbReference>
<dbReference type="InterPro" id="IPR050452">
    <property type="entry name" value="Metacaspase"/>
</dbReference>
<feature type="domain" description="Peptidase C14 caspase" evidence="2">
    <location>
        <begin position="25"/>
        <end position="321"/>
    </location>
</feature>
<protein>
    <recommendedName>
        <fullName evidence="2">Peptidase C14 caspase domain-containing protein</fullName>
    </recommendedName>
</protein>
<dbReference type="PANTHER" id="PTHR48104:SF30">
    <property type="entry name" value="METACASPASE-1"/>
    <property type="match status" value="1"/>
</dbReference>
<comment type="similarity">
    <text evidence="1">Belongs to the peptidase C14B family.</text>
</comment>
<accession>A0AA39MRN5</accession>
<proteinExistence type="inferred from homology"/>
<gene>
    <name evidence="3" type="ORF">EV421DRAFT_2035572</name>
</gene>
<reference evidence="3" key="1">
    <citation type="submission" date="2023-06" db="EMBL/GenBank/DDBJ databases">
        <authorList>
            <consortium name="Lawrence Berkeley National Laboratory"/>
            <person name="Ahrendt S."/>
            <person name="Sahu N."/>
            <person name="Indic B."/>
            <person name="Wong-Bajracharya J."/>
            <person name="Merenyi Z."/>
            <person name="Ke H.-M."/>
            <person name="Monk M."/>
            <person name="Kocsube S."/>
            <person name="Drula E."/>
            <person name="Lipzen A."/>
            <person name="Balint B."/>
            <person name="Henrissat B."/>
            <person name="Andreopoulos B."/>
            <person name="Martin F.M."/>
            <person name="Harder C.B."/>
            <person name="Rigling D."/>
            <person name="Ford K.L."/>
            <person name="Foster G.D."/>
            <person name="Pangilinan J."/>
            <person name="Papanicolaou A."/>
            <person name="Barry K."/>
            <person name="LaButti K."/>
            <person name="Viragh M."/>
            <person name="Koriabine M."/>
            <person name="Yan M."/>
            <person name="Riley R."/>
            <person name="Champramary S."/>
            <person name="Plett K.L."/>
            <person name="Tsai I.J."/>
            <person name="Slot J."/>
            <person name="Sipos G."/>
            <person name="Plett J."/>
            <person name="Nagy L.G."/>
            <person name="Grigoriev I.V."/>
        </authorList>
    </citation>
    <scope>NUCLEOTIDE SEQUENCE</scope>
    <source>
        <strain evidence="3">FPL87.14</strain>
    </source>
</reference>
<evidence type="ECO:0000313" key="4">
    <source>
        <dbReference type="Proteomes" id="UP001175226"/>
    </source>
</evidence>
<dbReference type="PANTHER" id="PTHR48104">
    <property type="entry name" value="METACASPASE-4"/>
    <property type="match status" value="1"/>
</dbReference>
<organism evidence="3 4">
    <name type="scientific">Armillaria borealis</name>
    <dbReference type="NCBI Taxonomy" id="47425"/>
    <lineage>
        <taxon>Eukaryota</taxon>
        <taxon>Fungi</taxon>
        <taxon>Dikarya</taxon>
        <taxon>Basidiomycota</taxon>
        <taxon>Agaricomycotina</taxon>
        <taxon>Agaricomycetes</taxon>
        <taxon>Agaricomycetidae</taxon>
        <taxon>Agaricales</taxon>
        <taxon>Marasmiineae</taxon>
        <taxon>Physalacriaceae</taxon>
        <taxon>Armillaria</taxon>
    </lineage>
</organism>
<sequence>MSFSSDQRPAKDQRNASPVDASRFWAVLIGIDMYSSRRLSGCVADTKAIEEYLTKDLGVQKHRIQRLFSTSSQPRTKSAVSFIHSIAKNARTALRHLRDSFTGNSKDLPLDIESSIPTRANIIDTLLSLSTNSEIENEYLPYEGTSVADKGSIEALSPIDRTPPDSEVTIPDISDREINSILKEISRTKGHRITLILDCCHSSGVTRSLTPQNGVRSVDPLPDTSIQDMLDAAHIRLRDLPGYRSVYEGDWHPDMDSHVVLAACREYENAKERKGPNGNSWVFTQALIHTLKHGDLTEESTYLDLVRALKLPTNVKQTPIVAGKHKEARLWYQDSGFGESSSR</sequence>
<dbReference type="AlphaFoldDB" id="A0AA39MRN5"/>
<dbReference type="EMBL" id="JAUEPT010000023">
    <property type="protein sequence ID" value="KAK0443315.1"/>
    <property type="molecule type" value="Genomic_DNA"/>
</dbReference>
<evidence type="ECO:0000259" key="2">
    <source>
        <dbReference type="Pfam" id="PF00656"/>
    </source>
</evidence>